<dbReference type="PANTHER" id="PTHR46847">
    <property type="entry name" value="D-ALLOSE-BINDING PERIPLASMIC PROTEIN-RELATED"/>
    <property type="match status" value="1"/>
</dbReference>
<dbReference type="Gene3D" id="3.40.50.2300">
    <property type="match status" value="2"/>
</dbReference>
<evidence type="ECO:0000259" key="4">
    <source>
        <dbReference type="Pfam" id="PF13407"/>
    </source>
</evidence>
<dbReference type="GO" id="GO:0030313">
    <property type="term" value="C:cell envelope"/>
    <property type="evidence" value="ECO:0007669"/>
    <property type="project" value="UniProtKB-SubCell"/>
</dbReference>
<comment type="caution">
    <text evidence="5">The sequence shown here is derived from an EMBL/GenBank/DDBJ whole genome shotgun (WGS) entry which is preliminary data.</text>
</comment>
<sequence length="345" mass="38589">MYKHKVFLALVLTFGLIVGITGVGFGQKPITIGGVPFYLDRYDSFMLYLREAERRLEELGVNYELIASAPAGGAKDHVGQLAIIENMVTKEVDYLAVLPTSIEMQIPAFRHVIEAGIPLIITDYLDFIEGTDVPETDEVYFIAYSHRDMGRAVADYVKENYPKGVKMAIIHGIPGFITDQRASEDLHIANGVDIVYRHWADFDRAKAYQGTLDTLAAYPEVEIILGMNSTMAMGVVAAVEAMGRLDDVDVFGYGGIIEELNSVALGKMKATVARSHFATGKTIADIIYLHGQGFKSVLRRSIRTPVLVLDSAETIRDQWDHRYLEMMREKWDPDQIELFNKLFGQ</sequence>
<dbReference type="Proteomes" id="UP000319130">
    <property type="component" value="Unassembled WGS sequence"/>
</dbReference>
<dbReference type="EMBL" id="SOIZ01000178">
    <property type="protein sequence ID" value="TET62494.1"/>
    <property type="molecule type" value="Genomic_DNA"/>
</dbReference>
<evidence type="ECO:0000313" key="5">
    <source>
        <dbReference type="EMBL" id="TET62494.1"/>
    </source>
</evidence>
<keyword evidence="3" id="KW-0732">Signal</keyword>
<proteinExistence type="inferred from homology"/>
<gene>
    <name evidence="5" type="ORF">E3J48_04100</name>
</gene>
<dbReference type="Pfam" id="PF13407">
    <property type="entry name" value="Peripla_BP_4"/>
    <property type="match status" value="1"/>
</dbReference>
<organism evidence="5 6">
    <name type="scientific">Aerophobetes bacterium</name>
    <dbReference type="NCBI Taxonomy" id="2030807"/>
    <lineage>
        <taxon>Bacteria</taxon>
        <taxon>Candidatus Aerophobota</taxon>
    </lineage>
</organism>
<dbReference type="InterPro" id="IPR028082">
    <property type="entry name" value="Peripla_BP_I"/>
</dbReference>
<comment type="subcellular location">
    <subcellularLocation>
        <location evidence="1">Cell envelope</location>
    </subcellularLocation>
</comment>
<evidence type="ECO:0000256" key="1">
    <source>
        <dbReference type="ARBA" id="ARBA00004196"/>
    </source>
</evidence>
<dbReference type="PANTHER" id="PTHR46847:SF1">
    <property type="entry name" value="D-ALLOSE-BINDING PERIPLASMIC PROTEIN-RELATED"/>
    <property type="match status" value="1"/>
</dbReference>
<dbReference type="GO" id="GO:0030246">
    <property type="term" value="F:carbohydrate binding"/>
    <property type="evidence" value="ECO:0007669"/>
    <property type="project" value="UniProtKB-ARBA"/>
</dbReference>
<reference evidence="5 6" key="1">
    <citation type="submission" date="2019-03" db="EMBL/GenBank/DDBJ databases">
        <title>Metabolic potential of uncultured bacteria and archaea associated with petroleum seepage in deep-sea sediments.</title>
        <authorList>
            <person name="Dong X."/>
            <person name="Hubert C."/>
        </authorList>
    </citation>
    <scope>NUCLEOTIDE SEQUENCE [LARGE SCALE GENOMIC DNA]</scope>
    <source>
        <strain evidence="5">E29_bin52</strain>
    </source>
</reference>
<feature type="domain" description="Periplasmic binding protein" evidence="4">
    <location>
        <begin position="48"/>
        <end position="292"/>
    </location>
</feature>
<comment type="similarity">
    <text evidence="2">Belongs to the bacterial solute-binding protein 2 family.</text>
</comment>
<evidence type="ECO:0000256" key="2">
    <source>
        <dbReference type="ARBA" id="ARBA00007639"/>
    </source>
</evidence>
<evidence type="ECO:0000256" key="3">
    <source>
        <dbReference type="ARBA" id="ARBA00022729"/>
    </source>
</evidence>
<name>A0A523W640_UNCAE</name>
<evidence type="ECO:0000313" key="6">
    <source>
        <dbReference type="Proteomes" id="UP000319130"/>
    </source>
</evidence>
<dbReference type="InterPro" id="IPR025997">
    <property type="entry name" value="SBP_2_dom"/>
</dbReference>
<dbReference type="CDD" id="cd01536">
    <property type="entry name" value="PBP1_ABC_sugar_binding-like"/>
    <property type="match status" value="1"/>
</dbReference>
<dbReference type="SUPFAM" id="SSF53822">
    <property type="entry name" value="Periplasmic binding protein-like I"/>
    <property type="match status" value="1"/>
</dbReference>
<dbReference type="AlphaFoldDB" id="A0A523W640"/>
<accession>A0A523W640</accession>
<protein>
    <submittedName>
        <fullName evidence="5">Sugar ABC transporter substrate-binding protein</fullName>
    </submittedName>
</protein>